<dbReference type="SUPFAM" id="SSF57701">
    <property type="entry name" value="Zn2/Cys6 DNA-binding domain"/>
    <property type="match status" value="1"/>
</dbReference>
<feature type="region of interest" description="Disordered" evidence="2">
    <location>
        <begin position="81"/>
        <end position="107"/>
    </location>
</feature>
<evidence type="ECO:0000256" key="2">
    <source>
        <dbReference type="SAM" id="MobiDB-lite"/>
    </source>
</evidence>
<dbReference type="EMBL" id="MZNU01000068">
    <property type="protein sequence ID" value="OWP05508.1"/>
    <property type="molecule type" value="Genomic_DNA"/>
</dbReference>
<comment type="caution">
    <text evidence="3">The sequence shown here is derived from an EMBL/GenBank/DDBJ whole genome shotgun (WGS) entry which is preliminary data.</text>
</comment>
<accession>A0A218ZBX6</accession>
<dbReference type="InterPro" id="IPR021858">
    <property type="entry name" value="Fun_TF"/>
</dbReference>
<proteinExistence type="predicted"/>
<evidence type="ECO:0000313" key="3">
    <source>
        <dbReference type="EMBL" id="OWP05508.1"/>
    </source>
</evidence>
<evidence type="ECO:0008006" key="5">
    <source>
        <dbReference type="Google" id="ProtNLM"/>
    </source>
</evidence>
<feature type="region of interest" description="Disordered" evidence="2">
    <location>
        <begin position="635"/>
        <end position="661"/>
    </location>
</feature>
<dbReference type="Proteomes" id="UP000242519">
    <property type="component" value="Unassembled WGS sequence"/>
</dbReference>
<dbReference type="GO" id="GO:0008270">
    <property type="term" value="F:zinc ion binding"/>
    <property type="evidence" value="ECO:0007669"/>
    <property type="project" value="InterPro"/>
</dbReference>
<dbReference type="PANTHER" id="PTHR47784:SF5">
    <property type="entry name" value="STEROL UPTAKE CONTROL PROTEIN 2"/>
    <property type="match status" value="1"/>
</dbReference>
<gene>
    <name evidence="3" type="ORF">B2J93_7852</name>
</gene>
<dbReference type="OrthoDB" id="4937900at2759"/>
<dbReference type="AlphaFoldDB" id="A0A218ZBX6"/>
<dbReference type="InterPro" id="IPR001138">
    <property type="entry name" value="Zn2Cys6_DnaBD"/>
</dbReference>
<evidence type="ECO:0000256" key="1">
    <source>
        <dbReference type="ARBA" id="ARBA00023242"/>
    </source>
</evidence>
<dbReference type="STRING" id="503106.A0A218ZBX6"/>
<sequence>MDRHVEIPSPGGCEGSARDSAQAAACPAKASATWRRLSSADWLPARRQFARCLRLEVRPASRASRCNAVDRAHPTAACCSPSVDAVSGKPVPPGHARAGAPRGRMQDRLPTSAPNIGFQHRLPTSALRRPGRPVSAEGDRAGMPRIRLDGGGWGLVRAPGYLLWRRGVVNRARMGREKGAAGTAPVGPRRDSKMPQDRGLDIRSYALLSILLNSPDSRHPRATTSQLLLLLLNTPRWASQSKGGGALSSPSLGFISSLFSLFPFSRLAIPAPPFKSHNARTIDSHPGETRVASKQAKCDEISPRCTPCTKHRVQCSFTDQTISVPDTCTAKAPPFSPSQRLELELLHHFTMVTSFTLSGRPGVEKLFQTVVIRESFESDYLLHGLLSMAAFHMAYLAKDRSTQYLATANAHYNTTIELFRHILAEDITAKNCNGIFACASLIFVCSCARPRDDPPEFPRVMEWFTLLRGVAALINPSVEWVRQGPLAGMISSDPGKIDPGMALPCEIYEPQFEELLVYLSQNVQAPGELETYRHSVMLLRHTFHGVAQYEVGSLFWWPTKCSTEYMSLLGAQKPEAMLVLAYYCAMLHRRDSRWWIKGWPEYMVHVVQRRLCGKMSHLMRWPLETMGVETIQESPGAHWSETATPGSALSGAREIKSEPRS</sequence>
<evidence type="ECO:0000313" key="4">
    <source>
        <dbReference type="Proteomes" id="UP000242519"/>
    </source>
</evidence>
<organism evidence="3 4">
    <name type="scientific">Diplocarpon coronariae</name>
    <dbReference type="NCBI Taxonomy" id="2795749"/>
    <lineage>
        <taxon>Eukaryota</taxon>
        <taxon>Fungi</taxon>
        <taxon>Dikarya</taxon>
        <taxon>Ascomycota</taxon>
        <taxon>Pezizomycotina</taxon>
        <taxon>Leotiomycetes</taxon>
        <taxon>Helotiales</taxon>
        <taxon>Drepanopezizaceae</taxon>
        <taxon>Diplocarpon</taxon>
    </lineage>
</organism>
<keyword evidence="1" id="KW-0539">Nucleus</keyword>
<dbReference type="CDD" id="cd00067">
    <property type="entry name" value="GAL4"/>
    <property type="match status" value="1"/>
</dbReference>
<keyword evidence="4" id="KW-1185">Reference proteome</keyword>
<dbReference type="InterPro" id="IPR036864">
    <property type="entry name" value="Zn2-C6_fun-type_DNA-bd_sf"/>
</dbReference>
<dbReference type="InParanoid" id="A0A218ZBX6"/>
<feature type="region of interest" description="Disordered" evidence="2">
    <location>
        <begin position="176"/>
        <end position="196"/>
    </location>
</feature>
<dbReference type="Pfam" id="PF11951">
    <property type="entry name" value="Fungal_trans_2"/>
    <property type="match status" value="1"/>
</dbReference>
<dbReference type="PANTHER" id="PTHR47784">
    <property type="entry name" value="STEROL UPTAKE CONTROL PROTEIN 2"/>
    <property type="match status" value="1"/>
</dbReference>
<protein>
    <recommendedName>
        <fullName evidence="5">Transcription factor Cys</fullName>
    </recommendedName>
</protein>
<dbReference type="GO" id="GO:0001228">
    <property type="term" value="F:DNA-binding transcription activator activity, RNA polymerase II-specific"/>
    <property type="evidence" value="ECO:0007669"/>
    <property type="project" value="TreeGrafter"/>
</dbReference>
<reference evidence="3 4" key="1">
    <citation type="submission" date="2017-04" db="EMBL/GenBank/DDBJ databases">
        <title>Draft genome sequence of Marssonina coronaria NL1: causal agent of apple blotch.</title>
        <authorList>
            <person name="Cheng Q."/>
        </authorList>
    </citation>
    <scope>NUCLEOTIDE SEQUENCE [LARGE SCALE GENOMIC DNA]</scope>
    <source>
        <strain evidence="3 4">NL1</strain>
    </source>
</reference>
<name>A0A218ZBX6_9HELO</name>
<dbReference type="InterPro" id="IPR053157">
    <property type="entry name" value="Sterol_Uptake_Regulator"/>
</dbReference>